<dbReference type="InterPro" id="IPR052170">
    <property type="entry name" value="M29_Exopeptidase"/>
</dbReference>
<dbReference type="RefSeq" id="WP_122925842.1">
    <property type="nucleotide sequence ID" value="NZ_RHHU01000017.1"/>
</dbReference>
<name>A0A3M8CYD0_9BACL</name>
<keyword evidence="9" id="KW-0482">Metalloprotease</keyword>
<evidence type="ECO:0000256" key="2">
    <source>
        <dbReference type="ARBA" id="ARBA00001946"/>
    </source>
</evidence>
<evidence type="ECO:0000313" key="10">
    <source>
        <dbReference type="EMBL" id="RNB80321.1"/>
    </source>
</evidence>
<dbReference type="Pfam" id="PF02073">
    <property type="entry name" value="Peptidase_M29"/>
    <property type="match status" value="1"/>
</dbReference>
<gene>
    <name evidence="10" type="ORF">EDM59_23505</name>
</gene>
<evidence type="ECO:0000256" key="9">
    <source>
        <dbReference type="ARBA" id="ARBA00023049"/>
    </source>
</evidence>
<dbReference type="Gene3D" id="3.40.1830.10">
    <property type="entry name" value="Thermophilic metalloprotease (M29)"/>
    <property type="match status" value="1"/>
</dbReference>
<dbReference type="GO" id="GO:0008237">
    <property type="term" value="F:metallopeptidase activity"/>
    <property type="evidence" value="ECO:0007669"/>
    <property type="project" value="UniProtKB-KW"/>
</dbReference>
<comment type="cofactor">
    <cofactor evidence="2">
        <name>Mg(2+)</name>
        <dbReference type="ChEBI" id="CHEBI:18420"/>
    </cofactor>
</comment>
<dbReference type="GO" id="GO:0006508">
    <property type="term" value="P:proteolysis"/>
    <property type="evidence" value="ECO:0007669"/>
    <property type="project" value="UniProtKB-KW"/>
</dbReference>
<evidence type="ECO:0000256" key="6">
    <source>
        <dbReference type="ARBA" id="ARBA00022670"/>
    </source>
</evidence>
<dbReference type="InterPro" id="IPR035097">
    <property type="entry name" value="M29_N-terminal"/>
</dbReference>
<dbReference type="AlphaFoldDB" id="A0A3M8CYD0"/>
<accession>A0A3M8CYD0</accession>
<comment type="cofactor">
    <cofactor evidence="3">
        <name>Zn(2+)</name>
        <dbReference type="ChEBI" id="CHEBI:29105"/>
    </cofactor>
</comment>
<evidence type="ECO:0000256" key="8">
    <source>
        <dbReference type="ARBA" id="ARBA00022801"/>
    </source>
</evidence>
<dbReference type="SUPFAM" id="SSF144052">
    <property type="entry name" value="Thermophilic metalloprotease-like"/>
    <property type="match status" value="1"/>
</dbReference>
<reference evidence="10 11" key="1">
    <citation type="submission" date="2018-10" db="EMBL/GenBank/DDBJ databases">
        <title>Phylogenomics of Brevibacillus.</title>
        <authorList>
            <person name="Dunlap C."/>
        </authorList>
    </citation>
    <scope>NUCLEOTIDE SEQUENCE [LARGE SCALE GENOMIC DNA]</scope>
    <source>
        <strain evidence="10 11">JCM 15774</strain>
    </source>
</reference>
<dbReference type="PANTHER" id="PTHR34448">
    <property type="entry name" value="AMINOPEPTIDASE"/>
    <property type="match status" value="1"/>
</dbReference>
<evidence type="ECO:0000256" key="1">
    <source>
        <dbReference type="ARBA" id="ARBA00001941"/>
    </source>
</evidence>
<evidence type="ECO:0000256" key="4">
    <source>
        <dbReference type="ARBA" id="ARBA00008236"/>
    </source>
</evidence>
<comment type="caution">
    <text evidence="10">The sequence shown here is derived from an EMBL/GenBank/DDBJ whole genome shotgun (WGS) entry which is preliminary data.</text>
</comment>
<evidence type="ECO:0000256" key="3">
    <source>
        <dbReference type="ARBA" id="ARBA00001947"/>
    </source>
</evidence>
<dbReference type="EMBL" id="RHHU01000017">
    <property type="protein sequence ID" value="RNB80321.1"/>
    <property type="molecule type" value="Genomic_DNA"/>
</dbReference>
<dbReference type="GO" id="GO:0046872">
    <property type="term" value="F:metal ion binding"/>
    <property type="evidence" value="ECO:0007669"/>
    <property type="project" value="UniProtKB-KW"/>
</dbReference>
<keyword evidence="5 10" id="KW-0031">Aminopeptidase</keyword>
<keyword evidence="6" id="KW-0645">Protease</keyword>
<proteinExistence type="inferred from homology"/>
<sequence>MENFTRNLEKYAELAIQMGLNVQQDQTVVIFAPLESVQFVRLLVKKAYEQGAREVHLEWNDEQLTLMKYKLAPDQAFEEYPAWRANGYAEWAENGAAFLTLYSPAPGLLKEVDPLRVAAAAKTSAMALEKYRSYTKANKVCWTIIAYPTVEWAKQVFPDISAGEAIAALWDILFKVTYTNHDSPTKTWQGHNHKLSQIVNYLNEKQYKQLSYEATGTKLTVELPRGHIWKGGEAYSESGTRFNPNLPTEEVYTMPHKDGVNGAVRSTRPLNYGGMLIENFTLVFEKGKVVDYSAEQGYETLKHLLETDEGSRRLGEIALVPYSSPISLSQLVFYNTLLDENASCHFALGQSYPTTIAGGNGMSDAELASHGGNKSHVHVDFMIGSAELNVDGMTADGKCEAIFRKGNWAF</sequence>
<evidence type="ECO:0000313" key="11">
    <source>
        <dbReference type="Proteomes" id="UP000269573"/>
    </source>
</evidence>
<evidence type="ECO:0000256" key="7">
    <source>
        <dbReference type="ARBA" id="ARBA00022723"/>
    </source>
</evidence>
<keyword evidence="8" id="KW-0378">Hydrolase</keyword>
<protein>
    <submittedName>
        <fullName evidence="10">Aminopeptidase</fullName>
    </submittedName>
</protein>
<comment type="cofactor">
    <cofactor evidence="1">
        <name>Co(2+)</name>
        <dbReference type="ChEBI" id="CHEBI:48828"/>
    </cofactor>
</comment>
<keyword evidence="7" id="KW-0479">Metal-binding</keyword>
<dbReference type="GO" id="GO:0004177">
    <property type="term" value="F:aminopeptidase activity"/>
    <property type="evidence" value="ECO:0007669"/>
    <property type="project" value="UniProtKB-KW"/>
</dbReference>
<dbReference type="PANTHER" id="PTHR34448:SF3">
    <property type="entry name" value="AMINOPEPTIDASE AMPS"/>
    <property type="match status" value="1"/>
</dbReference>
<keyword evidence="11" id="KW-1185">Reference proteome</keyword>
<organism evidence="10 11">
    <name type="scientific">Brevibacillus nitrificans</name>
    <dbReference type="NCBI Taxonomy" id="651560"/>
    <lineage>
        <taxon>Bacteria</taxon>
        <taxon>Bacillati</taxon>
        <taxon>Bacillota</taxon>
        <taxon>Bacilli</taxon>
        <taxon>Bacillales</taxon>
        <taxon>Paenibacillaceae</taxon>
        <taxon>Brevibacillus</taxon>
    </lineage>
</organism>
<evidence type="ECO:0000256" key="5">
    <source>
        <dbReference type="ARBA" id="ARBA00022438"/>
    </source>
</evidence>
<dbReference type="Proteomes" id="UP000269573">
    <property type="component" value="Unassembled WGS sequence"/>
</dbReference>
<dbReference type="InterPro" id="IPR000787">
    <property type="entry name" value="Peptidase_M29"/>
</dbReference>
<dbReference type="PRINTS" id="PR00919">
    <property type="entry name" value="THERMOPTASE"/>
</dbReference>
<comment type="similarity">
    <text evidence="4">Belongs to the peptidase M29 family.</text>
</comment>